<evidence type="ECO:0000259" key="10">
    <source>
        <dbReference type="PROSITE" id="PS50262"/>
    </source>
</evidence>
<dbReference type="Pfam" id="PF00001">
    <property type="entry name" value="7tm_1"/>
    <property type="match status" value="1"/>
</dbReference>
<evidence type="ECO:0000256" key="4">
    <source>
        <dbReference type="ARBA" id="ARBA00023040"/>
    </source>
</evidence>
<dbReference type="PRINTS" id="PR00237">
    <property type="entry name" value="GPCRRHODOPSN"/>
</dbReference>
<dbReference type="InterPro" id="IPR017452">
    <property type="entry name" value="GPCR_Rhodpsn_7TM"/>
</dbReference>
<keyword evidence="3 9" id="KW-1133">Transmembrane helix</keyword>
<feature type="domain" description="G-protein coupled receptors family 1 profile" evidence="10">
    <location>
        <begin position="162"/>
        <end position="218"/>
    </location>
</feature>
<evidence type="ECO:0000256" key="6">
    <source>
        <dbReference type="ARBA" id="ARBA00023170"/>
    </source>
</evidence>
<keyword evidence="5 9" id="KW-0472">Membrane</keyword>
<evidence type="ECO:0000256" key="5">
    <source>
        <dbReference type="ARBA" id="ARBA00023136"/>
    </source>
</evidence>
<feature type="region of interest" description="Disordered" evidence="8">
    <location>
        <begin position="25"/>
        <end position="46"/>
    </location>
</feature>
<dbReference type="Proteomes" id="UP000735302">
    <property type="component" value="Unassembled WGS sequence"/>
</dbReference>
<protein>
    <submittedName>
        <fullName evidence="11">Orexin receptor type 1</fullName>
    </submittedName>
</protein>
<keyword evidence="2 9" id="KW-0812">Transmembrane</keyword>
<dbReference type="PANTHER" id="PTHR24243:SF208">
    <property type="entry name" value="PYROKININ-1 RECEPTOR"/>
    <property type="match status" value="1"/>
</dbReference>
<name>A0AAV4BUK2_9GAST</name>
<dbReference type="GO" id="GO:0005886">
    <property type="term" value="C:plasma membrane"/>
    <property type="evidence" value="ECO:0007669"/>
    <property type="project" value="TreeGrafter"/>
</dbReference>
<evidence type="ECO:0000313" key="12">
    <source>
        <dbReference type="Proteomes" id="UP000735302"/>
    </source>
</evidence>
<evidence type="ECO:0000256" key="8">
    <source>
        <dbReference type="SAM" id="MobiDB-lite"/>
    </source>
</evidence>
<evidence type="ECO:0000313" key="11">
    <source>
        <dbReference type="EMBL" id="GFO23869.1"/>
    </source>
</evidence>
<keyword evidence="7" id="KW-0807">Transducer</keyword>
<feature type="transmembrane region" description="Helical" evidence="9">
    <location>
        <begin position="183"/>
        <end position="208"/>
    </location>
</feature>
<accession>A0AAV4BUK2</accession>
<dbReference type="EMBL" id="BLXT01005549">
    <property type="protein sequence ID" value="GFO23869.1"/>
    <property type="molecule type" value="Genomic_DNA"/>
</dbReference>
<feature type="transmembrane region" description="Helical" evidence="9">
    <location>
        <begin position="144"/>
        <end position="171"/>
    </location>
</feature>
<keyword evidence="6 11" id="KW-0675">Receptor</keyword>
<gene>
    <name evidence="11" type="ORF">PoB_005037400</name>
</gene>
<organism evidence="11 12">
    <name type="scientific">Plakobranchus ocellatus</name>
    <dbReference type="NCBI Taxonomy" id="259542"/>
    <lineage>
        <taxon>Eukaryota</taxon>
        <taxon>Metazoa</taxon>
        <taxon>Spiralia</taxon>
        <taxon>Lophotrochozoa</taxon>
        <taxon>Mollusca</taxon>
        <taxon>Gastropoda</taxon>
        <taxon>Heterobranchia</taxon>
        <taxon>Euthyneura</taxon>
        <taxon>Panpulmonata</taxon>
        <taxon>Sacoglossa</taxon>
        <taxon>Placobranchoidea</taxon>
        <taxon>Plakobranchidae</taxon>
        <taxon>Plakobranchus</taxon>
    </lineage>
</organism>
<comment type="subcellular location">
    <subcellularLocation>
        <location evidence="1">Membrane</location>
        <topology evidence="1">Multi-pass membrane protein</topology>
    </subcellularLocation>
</comment>
<dbReference type="Gene3D" id="1.20.1070.10">
    <property type="entry name" value="Rhodopsin 7-helix transmembrane proteins"/>
    <property type="match status" value="1"/>
</dbReference>
<evidence type="ECO:0000256" key="1">
    <source>
        <dbReference type="ARBA" id="ARBA00004141"/>
    </source>
</evidence>
<evidence type="ECO:0000256" key="7">
    <source>
        <dbReference type="ARBA" id="ARBA00023224"/>
    </source>
</evidence>
<feature type="non-terminal residue" evidence="11">
    <location>
        <position position="218"/>
    </location>
</feature>
<keyword evidence="4" id="KW-0297">G-protein coupled receptor</keyword>
<dbReference type="GO" id="GO:0004930">
    <property type="term" value="F:G protein-coupled receptor activity"/>
    <property type="evidence" value="ECO:0007669"/>
    <property type="project" value="UniProtKB-KW"/>
</dbReference>
<evidence type="ECO:0000256" key="3">
    <source>
        <dbReference type="ARBA" id="ARBA00022989"/>
    </source>
</evidence>
<dbReference type="PROSITE" id="PS50262">
    <property type="entry name" value="G_PROTEIN_RECEP_F1_2"/>
    <property type="match status" value="1"/>
</dbReference>
<dbReference type="SUPFAM" id="SSF81321">
    <property type="entry name" value="Family A G protein-coupled receptor-like"/>
    <property type="match status" value="1"/>
</dbReference>
<dbReference type="AlphaFoldDB" id="A0AAV4BUK2"/>
<dbReference type="PANTHER" id="PTHR24243">
    <property type="entry name" value="G-PROTEIN COUPLED RECEPTOR"/>
    <property type="match status" value="1"/>
</dbReference>
<sequence length="218" mass="23670">MATGARGDNSPWIFYQDRAGAADDSDRYLWPHNPAGQESGGGGFSQDYQDLTSPLRVIRSAVVNTLNNTIGSIADVSKNANNYIYPENSSSKSDMTYGESTIGVGGLFVMTSDHNLVSNDSDSNGSAFNRSQVMDEAITMPEYILVWVIAANLLVFLIGILGNVLVILVVLCVREMKTATNLCLMNLSVADLLVLVVCQPSAMLEFILEEVWLLGDFM</sequence>
<evidence type="ECO:0000256" key="2">
    <source>
        <dbReference type="ARBA" id="ARBA00022692"/>
    </source>
</evidence>
<proteinExistence type="predicted"/>
<keyword evidence="12" id="KW-1185">Reference proteome</keyword>
<evidence type="ECO:0000256" key="9">
    <source>
        <dbReference type="SAM" id="Phobius"/>
    </source>
</evidence>
<comment type="caution">
    <text evidence="11">The sequence shown here is derived from an EMBL/GenBank/DDBJ whole genome shotgun (WGS) entry which is preliminary data.</text>
</comment>
<dbReference type="InterPro" id="IPR000276">
    <property type="entry name" value="GPCR_Rhodpsn"/>
</dbReference>
<reference evidence="11 12" key="1">
    <citation type="journal article" date="2021" name="Elife">
        <title>Chloroplast acquisition without the gene transfer in kleptoplastic sea slugs, Plakobranchus ocellatus.</title>
        <authorList>
            <person name="Maeda T."/>
            <person name="Takahashi S."/>
            <person name="Yoshida T."/>
            <person name="Shimamura S."/>
            <person name="Takaki Y."/>
            <person name="Nagai Y."/>
            <person name="Toyoda A."/>
            <person name="Suzuki Y."/>
            <person name="Arimoto A."/>
            <person name="Ishii H."/>
            <person name="Satoh N."/>
            <person name="Nishiyama T."/>
            <person name="Hasebe M."/>
            <person name="Maruyama T."/>
            <person name="Minagawa J."/>
            <person name="Obokata J."/>
            <person name="Shigenobu S."/>
        </authorList>
    </citation>
    <scope>NUCLEOTIDE SEQUENCE [LARGE SCALE GENOMIC DNA]</scope>
</reference>